<evidence type="ECO:0000256" key="1">
    <source>
        <dbReference type="ARBA" id="ARBA00004604"/>
    </source>
</evidence>
<dbReference type="Pfam" id="PF24779">
    <property type="entry name" value="UTP23_sensor"/>
    <property type="match status" value="1"/>
</dbReference>
<evidence type="ECO:0000256" key="6">
    <source>
        <dbReference type="ARBA" id="ARBA00038503"/>
    </source>
</evidence>
<dbReference type="InterPro" id="IPR006984">
    <property type="entry name" value="Fcf1/UTP23"/>
</dbReference>
<dbReference type="STRING" id="65357.A0A024GLF4"/>
<comment type="caution">
    <text evidence="9">The sequence shown here is derived from an EMBL/GenBank/DDBJ whole genome shotgun (WGS) entry which is preliminary data.</text>
</comment>
<evidence type="ECO:0000256" key="3">
    <source>
        <dbReference type="ARBA" id="ARBA00022552"/>
    </source>
</evidence>
<organism evidence="9 10">
    <name type="scientific">Albugo candida</name>
    <dbReference type="NCBI Taxonomy" id="65357"/>
    <lineage>
        <taxon>Eukaryota</taxon>
        <taxon>Sar</taxon>
        <taxon>Stramenopiles</taxon>
        <taxon>Oomycota</taxon>
        <taxon>Peronosporomycetes</taxon>
        <taxon>Albuginales</taxon>
        <taxon>Albuginaceae</taxon>
        <taxon>Albugo</taxon>
    </lineage>
</organism>
<comment type="function">
    <text evidence="5">Involved in rRNA-processing and ribosome biogenesis.</text>
</comment>
<dbReference type="GO" id="GO:0006364">
    <property type="term" value="P:rRNA processing"/>
    <property type="evidence" value="ECO:0007669"/>
    <property type="project" value="UniProtKB-KW"/>
</dbReference>
<comment type="subcellular location">
    <subcellularLocation>
        <location evidence="1">Nucleus</location>
        <location evidence="1">Nucleolus</location>
    </subcellularLocation>
</comment>
<gene>
    <name evidence="9" type="ORF">BN9_083470</name>
</gene>
<proteinExistence type="inferred from homology"/>
<evidence type="ECO:0000256" key="5">
    <source>
        <dbReference type="ARBA" id="ARBA00037300"/>
    </source>
</evidence>
<dbReference type="GO" id="GO:0032040">
    <property type="term" value="C:small-subunit processome"/>
    <property type="evidence" value="ECO:0007669"/>
    <property type="project" value="InterPro"/>
</dbReference>
<dbReference type="Gene3D" id="3.40.50.1010">
    <property type="entry name" value="5'-nuclease"/>
    <property type="match status" value="1"/>
</dbReference>
<accession>A0A024GLF4</accession>
<protein>
    <recommendedName>
        <fullName evidence="8">UTP23 sensor motif region domain-containing protein</fullName>
    </recommendedName>
</protein>
<dbReference type="OrthoDB" id="25675at2759"/>
<evidence type="ECO:0000313" key="10">
    <source>
        <dbReference type="Proteomes" id="UP000053237"/>
    </source>
</evidence>
<dbReference type="PANTHER" id="PTHR12416">
    <property type="entry name" value="RRNA-PROCESSING PROTEIN UTP23 HOMOLOG"/>
    <property type="match status" value="1"/>
</dbReference>
<dbReference type="Pfam" id="PF04900">
    <property type="entry name" value="Fcf1"/>
    <property type="match status" value="1"/>
</dbReference>
<comment type="similarity">
    <text evidence="6">Belongs to the UTP23/FCF1 family. UTP23 subfamily.</text>
</comment>
<dbReference type="CDD" id="cd08553">
    <property type="entry name" value="PIN_Fcf1-like"/>
    <property type="match status" value="1"/>
</dbReference>
<evidence type="ECO:0000256" key="4">
    <source>
        <dbReference type="ARBA" id="ARBA00023242"/>
    </source>
</evidence>
<dbReference type="InParanoid" id="A0A024GLF4"/>
<keyword evidence="4" id="KW-0539">Nucleus</keyword>
<evidence type="ECO:0000313" key="9">
    <source>
        <dbReference type="EMBL" id="CCI47340.1"/>
    </source>
</evidence>
<evidence type="ECO:0000256" key="7">
    <source>
        <dbReference type="SAM" id="MobiDB-lite"/>
    </source>
</evidence>
<evidence type="ECO:0000256" key="2">
    <source>
        <dbReference type="ARBA" id="ARBA00022517"/>
    </source>
</evidence>
<feature type="domain" description="UTP23 sensor motif region" evidence="8">
    <location>
        <begin position="204"/>
        <end position="220"/>
    </location>
</feature>
<evidence type="ECO:0000259" key="8">
    <source>
        <dbReference type="Pfam" id="PF24779"/>
    </source>
</evidence>
<dbReference type="InterPro" id="IPR057776">
    <property type="entry name" value="UTP23_sensor"/>
</dbReference>
<name>A0A024GLF4_9STRA</name>
<dbReference type="Proteomes" id="UP000053237">
    <property type="component" value="Unassembled WGS sequence"/>
</dbReference>
<feature type="compositionally biased region" description="Basic residues" evidence="7">
    <location>
        <begin position="217"/>
        <end position="230"/>
    </location>
</feature>
<keyword evidence="10" id="KW-1185">Reference proteome</keyword>
<dbReference type="SUPFAM" id="SSF88723">
    <property type="entry name" value="PIN domain-like"/>
    <property type="match status" value="1"/>
</dbReference>
<dbReference type="InterPro" id="IPR029060">
    <property type="entry name" value="PIN-like_dom_sf"/>
</dbReference>
<keyword evidence="2" id="KW-0690">Ribosome biogenesis</keyword>
<keyword evidence="3" id="KW-0698">rRNA processing</keyword>
<dbReference type="AlphaFoldDB" id="A0A024GLF4"/>
<sequence>MRYLRAKAIRKALRQFHFLCGIKPPYKVLLDTNFIAMCYHAKVELKERVAKFLQVKLYECEFFIPEKSIQELELIGESMKPVLEAIKMFNVIDSKASEERDDTIDMAKEILAIIGDCNAGKYIVATQEVELRKQLRQIPGVPLIYLNRSVLVFEDISRATIAIVRQNEQSKLGRLDQAEKLTLKGVKDDERTNFEILSTSQRFKRKAKQPNPLSCKKPLKKKIRSKTKKA</sequence>
<reference evidence="9 10" key="1">
    <citation type="submission" date="2012-05" db="EMBL/GenBank/DDBJ databases">
        <title>Recombination and specialization in a pathogen metapopulation.</title>
        <authorList>
            <person name="Gardiner A."/>
            <person name="Kemen E."/>
            <person name="Schultz-Larsen T."/>
            <person name="MacLean D."/>
            <person name="Van Oosterhout C."/>
            <person name="Jones J.D.G."/>
        </authorList>
    </citation>
    <scope>NUCLEOTIDE SEQUENCE [LARGE SCALE GENOMIC DNA]</scope>
    <source>
        <strain evidence="9 10">Ac Nc2</strain>
    </source>
</reference>
<feature type="region of interest" description="Disordered" evidence="7">
    <location>
        <begin position="199"/>
        <end position="230"/>
    </location>
</feature>
<dbReference type="EMBL" id="CAIX01000166">
    <property type="protein sequence ID" value="CCI47340.1"/>
    <property type="molecule type" value="Genomic_DNA"/>
</dbReference>